<keyword evidence="2" id="KW-1185">Reference proteome</keyword>
<evidence type="ECO:0000313" key="3">
    <source>
        <dbReference type="RefSeq" id="XP_033463560.1"/>
    </source>
</evidence>
<keyword evidence="1" id="KW-1133">Transmembrane helix</keyword>
<reference evidence="3" key="1">
    <citation type="submission" date="2020-01" db="EMBL/GenBank/DDBJ databases">
        <authorList>
            <consortium name="DOE Joint Genome Institute"/>
            <person name="Haridas S."/>
            <person name="Albert R."/>
            <person name="Binder M."/>
            <person name="Bloem J."/>
            <person name="Labutti K."/>
            <person name="Salamov A."/>
            <person name="Andreopoulos B."/>
            <person name="Baker S.E."/>
            <person name="Barry K."/>
            <person name="Bills G."/>
            <person name="Bluhm B.H."/>
            <person name="Cannon C."/>
            <person name="Castanera R."/>
            <person name="Culley D.E."/>
            <person name="Daum C."/>
            <person name="Ezra D."/>
            <person name="Gonzalez J.B."/>
            <person name="Henrissat B."/>
            <person name="Kuo A."/>
            <person name="Liang C."/>
            <person name="Lipzen A."/>
            <person name="Lutzoni F."/>
            <person name="Magnuson J."/>
            <person name="Mondo S."/>
            <person name="Nolan M."/>
            <person name="Ohm R."/>
            <person name="Pangilinan J."/>
            <person name="Park H.-J."/>
            <person name="Ramirez L."/>
            <person name="Alfaro M."/>
            <person name="Sun H."/>
            <person name="Tritt A."/>
            <person name="Yoshinaga Y."/>
            <person name="Zwiers L.-H."/>
            <person name="Turgeon B.G."/>
            <person name="Goodwin S.B."/>
            <person name="Spatafora J.W."/>
            <person name="Crous P.W."/>
            <person name="Grigoriev I.V."/>
        </authorList>
    </citation>
    <scope>NUCLEOTIDE SEQUENCE</scope>
    <source>
        <strain evidence="3">CBS 342.82</strain>
    </source>
</reference>
<evidence type="ECO:0000256" key="1">
    <source>
        <dbReference type="SAM" id="Phobius"/>
    </source>
</evidence>
<proteinExistence type="predicted"/>
<gene>
    <name evidence="3" type="ORF">K489DRAFT_118351</name>
</gene>
<feature type="transmembrane region" description="Helical" evidence="1">
    <location>
        <begin position="61"/>
        <end position="84"/>
    </location>
</feature>
<keyword evidence="1" id="KW-0472">Membrane</keyword>
<reference evidence="3" key="2">
    <citation type="submission" date="2020-04" db="EMBL/GenBank/DDBJ databases">
        <authorList>
            <consortium name="NCBI Genome Project"/>
        </authorList>
    </citation>
    <scope>NUCLEOTIDE SEQUENCE</scope>
    <source>
        <strain evidence="3">CBS 342.82</strain>
    </source>
</reference>
<evidence type="ECO:0000313" key="2">
    <source>
        <dbReference type="Proteomes" id="UP000504637"/>
    </source>
</evidence>
<sequence>MSRCEEKKEEVGCGANSQGRRCTSDDAGTAMRRALLWVLILAGTRESGFSNFVFYRAVLGVSVQHVCVIFFLPSAALVVVLDVLRVIDIPVTSTSSYDRFASARYDERPSTAVTEPPSCALFITRRPQNSLRWDLCNRPSEMFSPSPCLQRARRHRSSWRLGLGPRFTIGNSSGTQFPCSTLSGKVSL</sequence>
<dbReference type="Proteomes" id="UP000504637">
    <property type="component" value="Unplaced"/>
</dbReference>
<keyword evidence="1" id="KW-0812">Transmembrane</keyword>
<protein>
    <submittedName>
        <fullName evidence="3">Uncharacterized protein</fullName>
    </submittedName>
</protein>
<accession>A0A6J3MFT8</accession>
<organism evidence="3">
    <name type="scientific">Dissoconium aciculare CBS 342.82</name>
    <dbReference type="NCBI Taxonomy" id="1314786"/>
    <lineage>
        <taxon>Eukaryota</taxon>
        <taxon>Fungi</taxon>
        <taxon>Dikarya</taxon>
        <taxon>Ascomycota</taxon>
        <taxon>Pezizomycotina</taxon>
        <taxon>Dothideomycetes</taxon>
        <taxon>Dothideomycetidae</taxon>
        <taxon>Mycosphaerellales</taxon>
        <taxon>Dissoconiaceae</taxon>
        <taxon>Dissoconium</taxon>
    </lineage>
</organism>
<name>A0A6J3MFT8_9PEZI</name>
<dbReference type="RefSeq" id="XP_033463560.1">
    <property type="nucleotide sequence ID" value="XM_033598951.1"/>
</dbReference>
<reference evidence="3" key="3">
    <citation type="submission" date="2025-08" db="UniProtKB">
        <authorList>
            <consortium name="RefSeq"/>
        </authorList>
    </citation>
    <scope>IDENTIFICATION</scope>
    <source>
        <strain evidence="3">CBS 342.82</strain>
    </source>
</reference>
<dbReference type="GeneID" id="54356750"/>
<dbReference type="AlphaFoldDB" id="A0A6J3MFT8"/>